<reference evidence="2" key="1">
    <citation type="submission" date="2023-12" db="EMBL/GenBank/DDBJ databases">
        <authorList>
            <person name="Brown T."/>
        </authorList>
    </citation>
    <scope>NUCLEOTIDE SEQUENCE</scope>
</reference>
<name>A0ABP0A6X1_PIPNA</name>
<feature type="region of interest" description="Disordered" evidence="1">
    <location>
        <begin position="1"/>
        <end position="32"/>
    </location>
</feature>
<accession>A0ABP0A6X1</accession>
<organism evidence="2 3">
    <name type="scientific">Pipistrellus nathusii</name>
    <name type="common">Nathusius' pipistrelle</name>
    <dbReference type="NCBI Taxonomy" id="59473"/>
    <lineage>
        <taxon>Eukaryota</taxon>
        <taxon>Metazoa</taxon>
        <taxon>Chordata</taxon>
        <taxon>Craniata</taxon>
        <taxon>Vertebrata</taxon>
        <taxon>Euteleostomi</taxon>
        <taxon>Mammalia</taxon>
        <taxon>Eutheria</taxon>
        <taxon>Laurasiatheria</taxon>
        <taxon>Chiroptera</taxon>
        <taxon>Yangochiroptera</taxon>
        <taxon>Vespertilionidae</taxon>
        <taxon>Pipistrellus</taxon>
    </lineage>
</organism>
<protein>
    <submittedName>
        <fullName evidence="2">Uncharacterized protein</fullName>
    </submittedName>
</protein>
<sequence>MGSSSGGGGPAQRSNPANGRTEAGLPLSRGGRGGGELLWCGALGGRRPGGPGAAAGLGAQPSGCRGGAGRTCCGAPGTAGSRPGPARGGRATRRELCCPAASLLRSRKKAGVGGSPETGWPPGPGAPGELVPPRDALPDAPAEG</sequence>
<evidence type="ECO:0000313" key="2">
    <source>
        <dbReference type="EMBL" id="CAK6446265.1"/>
    </source>
</evidence>
<gene>
    <name evidence="2" type="ORF">MPIPNATIZW_LOCUS14571</name>
</gene>
<proteinExistence type="predicted"/>
<evidence type="ECO:0000256" key="1">
    <source>
        <dbReference type="SAM" id="MobiDB-lite"/>
    </source>
</evidence>
<dbReference type="EMBL" id="OY882862">
    <property type="protein sequence ID" value="CAK6446265.1"/>
    <property type="molecule type" value="Genomic_DNA"/>
</dbReference>
<feature type="region of interest" description="Disordered" evidence="1">
    <location>
        <begin position="106"/>
        <end position="144"/>
    </location>
</feature>
<feature type="compositionally biased region" description="Gly residues" evidence="1">
    <location>
        <begin position="1"/>
        <end position="10"/>
    </location>
</feature>
<evidence type="ECO:0000313" key="3">
    <source>
        <dbReference type="Proteomes" id="UP001314169"/>
    </source>
</evidence>
<dbReference type="Proteomes" id="UP001314169">
    <property type="component" value="Chromosome 5"/>
</dbReference>
<keyword evidence="3" id="KW-1185">Reference proteome</keyword>